<sequence>MLRVLKRVQVYAAQSGMVPDSVQDVLGLMAVQRFKLHAEFKKTSVPGVRYSEQAHGFTVTESDRPI</sequence>
<dbReference type="Proteomes" id="UP000321306">
    <property type="component" value="Unassembled WGS sequence"/>
</dbReference>
<organism evidence="1 2">
    <name type="scientific">Deinococcus cellulosilyticus (strain DSM 18568 / NBRC 106333 / KACC 11606 / 5516J-15)</name>
    <dbReference type="NCBI Taxonomy" id="1223518"/>
    <lineage>
        <taxon>Bacteria</taxon>
        <taxon>Thermotogati</taxon>
        <taxon>Deinococcota</taxon>
        <taxon>Deinococci</taxon>
        <taxon>Deinococcales</taxon>
        <taxon>Deinococcaceae</taxon>
        <taxon>Deinococcus</taxon>
    </lineage>
</organism>
<evidence type="ECO:0000313" key="2">
    <source>
        <dbReference type="Proteomes" id="UP000321306"/>
    </source>
</evidence>
<dbReference type="EMBL" id="BJXB01000001">
    <property type="protein sequence ID" value="GEM44776.1"/>
    <property type="molecule type" value="Genomic_DNA"/>
</dbReference>
<evidence type="ECO:0000313" key="1">
    <source>
        <dbReference type="EMBL" id="GEM44776.1"/>
    </source>
</evidence>
<dbReference type="AlphaFoldDB" id="A0A511MXA9"/>
<reference evidence="1 2" key="1">
    <citation type="submission" date="2019-07" db="EMBL/GenBank/DDBJ databases">
        <title>Whole genome shotgun sequence of Deinococcus cellulosilyticus NBRC 106333.</title>
        <authorList>
            <person name="Hosoyama A."/>
            <person name="Uohara A."/>
            <person name="Ohji S."/>
            <person name="Ichikawa N."/>
        </authorList>
    </citation>
    <scope>NUCLEOTIDE SEQUENCE [LARGE SCALE GENOMIC DNA]</scope>
    <source>
        <strain evidence="1 2">NBRC 106333</strain>
    </source>
</reference>
<proteinExistence type="predicted"/>
<keyword evidence="2" id="KW-1185">Reference proteome</keyword>
<accession>A0A511MXA9</accession>
<comment type="caution">
    <text evidence="1">The sequence shown here is derived from an EMBL/GenBank/DDBJ whole genome shotgun (WGS) entry which is preliminary data.</text>
</comment>
<name>A0A511MXA9_DEIC1</name>
<gene>
    <name evidence="1" type="ORF">DC3_04110</name>
</gene>
<protein>
    <submittedName>
        <fullName evidence="1">Uncharacterized protein</fullName>
    </submittedName>
</protein>